<dbReference type="RefSeq" id="WP_088858271.1">
    <property type="nucleotide sequence ID" value="NZ_CP014862.1"/>
</dbReference>
<feature type="transmembrane region" description="Helical" evidence="1">
    <location>
        <begin position="6"/>
        <end position="26"/>
    </location>
</feature>
<feature type="transmembrane region" description="Helical" evidence="1">
    <location>
        <begin position="121"/>
        <end position="142"/>
    </location>
</feature>
<dbReference type="OrthoDB" id="378078at2157"/>
<protein>
    <submittedName>
        <fullName evidence="2">Uncharacterized protein</fullName>
    </submittedName>
</protein>
<accession>A0A2Z2MB46</accession>
<evidence type="ECO:0000313" key="3">
    <source>
        <dbReference type="Proteomes" id="UP000250179"/>
    </source>
</evidence>
<dbReference type="EMBL" id="CP014862">
    <property type="protein sequence ID" value="ASJ03016.1"/>
    <property type="molecule type" value="Genomic_DNA"/>
</dbReference>
<dbReference type="AlphaFoldDB" id="A0A2Z2MB46"/>
<dbReference type="GeneID" id="33320143"/>
<sequence>MDEEPLVYLLVILTTLVAFGYLSLTLRKLGNCVEGCKGAFKINILGIFITGASLVLWRVIFSPPVPGYVFQAGALVGVLLYVLSIVTFRAFRIKKELLLQIAAVFLPVLVVSLYAGQTSELGLLVFIAFFESIMLLALWWFLSVEMLTHFEKRNLRIASWLVVLFAWLRSYQLTRNGICLFYTALMVMFTSSVLLLYSAMVVYERASRWL</sequence>
<keyword evidence="1" id="KW-0472">Membrane</keyword>
<dbReference type="KEGG" id="tprf:A3L09_06975"/>
<proteinExistence type="predicted"/>
<feature type="transmembrane region" description="Helical" evidence="1">
    <location>
        <begin position="38"/>
        <end position="61"/>
    </location>
</feature>
<organism evidence="2 3">
    <name type="scientific">Thermococcus profundus</name>
    <dbReference type="NCBI Taxonomy" id="49899"/>
    <lineage>
        <taxon>Archaea</taxon>
        <taxon>Methanobacteriati</taxon>
        <taxon>Methanobacteriota</taxon>
        <taxon>Thermococci</taxon>
        <taxon>Thermococcales</taxon>
        <taxon>Thermococcaceae</taxon>
        <taxon>Thermococcus</taxon>
    </lineage>
</organism>
<name>A0A2Z2MB46_THEPR</name>
<reference evidence="2 3" key="1">
    <citation type="submission" date="2016-03" db="EMBL/GenBank/DDBJ databases">
        <title>Complete genome sequence of Thermococcus profundus strain DT5432.</title>
        <authorList>
            <person name="Oger P.M."/>
        </authorList>
    </citation>
    <scope>NUCLEOTIDE SEQUENCE [LARGE SCALE GENOMIC DNA]</scope>
    <source>
        <strain evidence="2 3">DT 5432</strain>
    </source>
</reference>
<feature type="transmembrane region" description="Helical" evidence="1">
    <location>
        <begin position="97"/>
        <end position="115"/>
    </location>
</feature>
<feature type="transmembrane region" description="Helical" evidence="1">
    <location>
        <begin position="180"/>
        <end position="203"/>
    </location>
</feature>
<feature type="transmembrane region" description="Helical" evidence="1">
    <location>
        <begin position="67"/>
        <end position="90"/>
    </location>
</feature>
<dbReference type="Proteomes" id="UP000250179">
    <property type="component" value="Chromosome"/>
</dbReference>
<keyword evidence="1" id="KW-1133">Transmembrane helix</keyword>
<evidence type="ECO:0000313" key="2">
    <source>
        <dbReference type="EMBL" id="ASJ03016.1"/>
    </source>
</evidence>
<evidence type="ECO:0000256" key="1">
    <source>
        <dbReference type="SAM" id="Phobius"/>
    </source>
</evidence>
<keyword evidence="1" id="KW-0812">Transmembrane</keyword>
<gene>
    <name evidence="2" type="ORF">A3L09_06975</name>
</gene>
<keyword evidence="3" id="KW-1185">Reference proteome</keyword>